<dbReference type="AlphaFoldDB" id="A0A1V0GVB1"/>
<dbReference type="RefSeq" id="WP_080622263.1">
    <property type="nucleotide sequence ID" value="NZ_CAWMZI010000001.1"/>
</dbReference>
<proteinExistence type="predicted"/>
<dbReference type="Proteomes" id="UP000191257">
    <property type="component" value="Chromosome"/>
</dbReference>
<keyword evidence="2" id="KW-1185">Reference proteome</keyword>
<dbReference type="KEGG" id="pye:A6J80_16780"/>
<protein>
    <recommendedName>
        <fullName evidence="3">Phage related protein</fullName>
    </recommendedName>
</protein>
<evidence type="ECO:0000313" key="2">
    <source>
        <dbReference type="Proteomes" id="UP000191257"/>
    </source>
</evidence>
<reference evidence="1" key="1">
    <citation type="submission" date="2017-12" db="EMBL/GenBank/DDBJ databases">
        <title>FDA dAtabase for Regulatory Grade micrObial Sequences (FDA-ARGOS): Supporting development and validation of Infectious Disease Dx tests.</title>
        <authorList>
            <person name="Campos J."/>
            <person name="Goldberg B."/>
            <person name="Tallon L."/>
            <person name="Sadzewicz L."/>
            <person name="Sengamalay N."/>
            <person name="Ott S."/>
            <person name="Godinez A."/>
            <person name="Nagaraj S."/>
            <person name="Vyas G."/>
            <person name="Aluvathingal J."/>
            <person name="Nadendla S."/>
            <person name="Geyer C."/>
            <person name="Nandy P."/>
            <person name="Hobson J."/>
            <person name="Sichtig H."/>
        </authorList>
    </citation>
    <scope>NUCLEOTIDE SEQUENCE</scope>
    <source>
        <strain evidence="1">FDAARGOS_252</strain>
    </source>
</reference>
<organism evidence="1 2">
    <name type="scientific">Paracoccus yeei</name>
    <dbReference type="NCBI Taxonomy" id="147645"/>
    <lineage>
        <taxon>Bacteria</taxon>
        <taxon>Pseudomonadati</taxon>
        <taxon>Pseudomonadota</taxon>
        <taxon>Alphaproteobacteria</taxon>
        <taxon>Rhodobacterales</taxon>
        <taxon>Paracoccaceae</taxon>
        <taxon>Paracoccus</taxon>
    </lineage>
</organism>
<accession>A0A1V0GVB1</accession>
<dbReference type="GO" id="GO:0003676">
    <property type="term" value="F:nucleic acid binding"/>
    <property type="evidence" value="ECO:0007669"/>
    <property type="project" value="InterPro"/>
</dbReference>
<dbReference type="Gene3D" id="3.30.420.10">
    <property type="entry name" value="Ribonuclease H-like superfamily/Ribonuclease H"/>
    <property type="match status" value="1"/>
</dbReference>
<dbReference type="STRING" id="147645.A6J80_16780"/>
<evidence type="ECO:0000313" key="1">
    <source>
        <dbReference type="EMBL" id="ARC37796.1"/>
    </source>
</evidence>
<evidence type="ECO:0008006" key="3">
    <source>
        <dbReference type="Google" id="ProtNLM"/>
    </source>
</evidence>
<dbReference type="EMBL" id="CP020442">
    <property type="protein sequence ID" value="ARC37796.1"/>
    <property type="molecule type" value="Genomic_DNA"/>
</dbReference>
<name>A0A1V0GVB1_9RHOB</name>
<sequence length="178" mass="18914">MADLSFATQPHVAIPDLPTAVRSGRTLLALDLGTTTGWALHGPDGLITSGTVSFRPGRFDGGGMRYLRFTNWLAELDRLSGPIASIWFEEVRRHAATDAAHVYGGLMATLTAWAELRGVPYEGVPVGTIKRHATGKGNADKAAMIAAARARGFSPADDNEADAIAILFWALETKGGLQ</sequence>
<gene>
    <name evidence="1" type="ORF">A6J80_16780</name>
</gene>
<dbReference type="SUPFAM" id="SSF53098">
    <property type="entry name" value="Ribonuclease H-like"/>
    <property type="match status" value="1"/>
</dbReference>
<dbReference type="InterPro" id="IPR012337">
    <property type="entry name" value="RNaseH-like_sf"/>
</dbReference>
<dbReference type="InterPro" id="IPR036397">
    <property type="entry name" value="RNaseH_sf"/>
</dbReference>